<dbReference type="Proteomes" id="UP000032503">
    <property type="component" value="Unassembled WGS sequence"/>
</dbReference>
<reference evidence="1 2" key="1">
    <citation type="journal article" date="2001" name="Int. J. Syst. Evol. Microbiol.">
        <title>Agreia bicolorata gen. nov., sp. nov., to accommodate actinobacteria isolated from narrow reed grass infected by the nematode Heteroanguina graminophila.</title>
        <authorList>
            <person name="Evtushenko L.I."/>
            <person name="Dorofeeva L.V."/>
            <person name="Dobrovolskaya T.G."/>
            <person name="Streshinskaya G.M."/>
            <person name="Subbotin S.A."/>
            <person name="Tiedje J.M."/>
        </authorList>
    </citation>
    <scope>NUCLEOTIDE SEQUENCE [LARGE SCALE GENOMIC DNA]</scope>
    <source>
        <strain evidence="1 2">VKM Ac-1804</strain>
    </source>
</reference>
<dbReference type="EMBL" id="JYFC01000001">
    <property type="protein sequence ID" value="KJC65725.1"/>
    <property type="molecule type" value="Genomic_DNA"/>
</dbReference>
<evidence type="ECO:0000313" key="2">
    <source>
        <dbReference type="Proteomes" id="UP000032503"/>
    </source>
</evidence>
<evidence type="ECO:0000313" key="1">
    <source>
        <dbReference type="EMBL" id="KJC65725.1"/>
    </source>
</evidence>
<accession>A0ABR5CJI9</accession>
<dbReference type="RefSeq" id="WP_044439025.1">
    <property type="nucleotide sequence ID" value="NZ_JYFC01000001.1"/>
</dbReference>
<sequence length="123" mass="13176">MTPIDLEDNALTPEALTWIRSASEDQLLSVAGSILIGDGRGFGGRDDEQNRHFASEWIEARLEALRPVLCTNNLIQGLGGELTNDILTLVPLLATHLDGNALLTAIVACIVLRRGLAQFCAPG</sequence>
<name>A0ABR5CJI9_9MICO</name>
<gene>
    <name evidence="1" type="ORF">TZ00_02795</name>
</gene>
<proteinExistence type="predicted"/>
<organism evidence="1 2">
    <name type="scientific">Agreia bicolorata</name>
    <dbReference type="NCBI Taxonomy" id="110935"/>
    <lineage>
        <taxon>Bacteria</taxon>
        <taxon>Bacillati</taxon>
        <taxon>Actinomycetota</taxon>
        <taxon>Actinomycetes</taxon>
        <taxon>Micrococcales</taxon>
        <taxon>Microbacteriaceae</taxon>
        <taxon>Agreia</taxon>
    </lineage>
</organism>
<keyword evidence="2" id="KW-1185">Reference proteome</keyword>
<protein>
    <submittedName>
        <fullName evidence="1">Uncharacterized protein</fullName>
    </submittedName>
</protein>
<comment type="caution">
    <text evidence="1">The sequence shown here is derived from an EMBL/GenBank/DDBJ whole genome shotgun (WGS) entry which is preliminary data.</text>
</comment>